<keyword evidence="1" id="KW-0812">Transmembrane</keyword>
<dbReference type="GeneID" id="92982157"/>
<dbReference type="Proteomes" id="UP000032604">
    <property type="component" value="Chromosome"/>
</dbReference>
<dbReference type="AlphaFoldDB" id="A0A0D5CFD0"/>
<dbReference type="OrthoDB" id="4570571at2"/>
<gene>
    <name evidence="3" type="ORF">DZF93_15025</name>
    <name evidence="2" type="ORF">VO01_01555</name>
</gene>
<feature type="transmembrane region" description="Helical" evidence="1">
    <location>
        <begin position="12"/>
        <end position="40"/>
    </location>
</feature>
<keyword evidence="1" id="KW-1133">Transmembrane helix</keyword>
<reference evidence="2 4" key="1">
    <citation type="journal article" date="2015" name="Genome Announc.">
        <title>Complete Genome Sequence of Clavibacter michiganensis subsp. insidiosus R1-1 Using PacBio Single-Molecule Real-Time Technology.</title>
        <authorList>
            <person name="Lu Y."/>
            <person name="Samac D.A."/>
            <person name="Glazebrook J."/>
            <person name="Ishimaru C.A."/>
        </authorList>
    </citation>
    <scope>NUCLEOTIDE SEQUENCE [LARGE SCALE GENOMIC DNA]</scope>
    <source>
        <strain evidence="2 4">R1-1</strain>
    </source>
</reference>
<accession>A0A0D5CFD0</accession>
<proteinExistence type="predicted"/>
<keyword evidence="1" id="KW-0472">Membrane</keyword>
<dbReference type="EMBL" id="CP011043">
    <property type="protein sequence ID" value="AJW77994.1"/>
    <property type="molecule type" value="Genomic_DNA"/>
</dbReference>
<evidence type="ECO:0000313" key="2">
    <source>
        <dbReference type="EMBL" id="AJW77994.1"/>
    </source>
</evidence>
<evidence type="ECO:0000313" key="4">
    <source>
        <dbReference type="Proteomes" id="UP000032604"/>
    </source>
</evidence>
<dbReference type="RefSeq" id="WP_015489105.1">
    <property type="nucleotide sequence ID" value="NZ_CP011043.1"/>
</dbReference>
<evidence type="ECO:0000313" key="5">
    <source>
        <dbReference type="Proteomes" id="UP000266634"/>
    </source>
</evidence>
<dbReference type="PATRIC" id="fig|33014.5.peg.329"/>
<dbReference type="KEGG" id="cmh:VO01_01555"/>
<sequence length="62" mass="6322">MTPTVTGLLVGAVLALSGLAFGFGGFLLVLIFMAVGFGVGRVLEGKLDVRGLADALRGRRSS</sequence>
<organism evidence="2 4">
    <name type="scientific">Clavibacter michiganensis subsp. insidiosus</name>
    <dbReference type="NCBI Taxonomy" id="33014"/>
    <lineage>
        <taxon>Bacteria</taxon>
        <taxon>Bacillati</taxon>
        <taxon>Actinomycetota</taxon>
        <taxon>Actinomycetes</taxon>
        <taxon>Micrococcales</taxon>
        <taxon>Microbacteriaceae</taxon>
        <taxon>Clavibacter</taxon>
    </lineage>
</organism>
<dbReference type="HOGENOM" id="CLU_196127_1_2_11"/>
<dbReference type="EMBL" id="QWEA01000839">
    <property type="protein sequence ID" value="RIJ12924.1"/>
    <property type="molecule type" value="Genomic_DNA"/>
</dbReference>
<dbReference type="Proteomes" id="UP000266634">
    <property type="component" value="Unassembled WGS sequence"/>
</dbReference>
<reference evidence="3 5" key="2">
    <citation type="submission" date="2018-08" db="EMBL/GenBank/DDBJ databases">
        <title>Genome Sequence of Clavibacter michiganensis Subspecies type strains, and the Atypical Peach-Colored Strains Isolated from Tomato.</title>
        <authorList>
            <person name="Osdaghi E."/>
            <person name="Portier P."/>
            <person name="Briand M."/>
            <person name="Jacques M.-A."/>
        </authorList>
    </citation>
    <scope>NUCLEOTIDE SEQUENCE [LARGE SCALE GENOMIC DNA]</scope>
    <source>
        <strain evidence="3 5">CFBP 6488</strain>
    </source>
</reference>
<name>A0A0D5CFD0_9MICO</name>
<protein>
    <submittedName>
        <fullName evidence="2">Membrane protein</fullName>
    </submittedName>
</protein>
<evidence type="ECO:0000313" key="3">
    <source>
        <dbReference type="EMBL" id="RIJ12924.1"/>
    </source>
</evidence>
<evidence type="ECO:0000256" key="1">
    <source>
        <dbReference type="SAM" id="Phobius"/>
    </source>
</evidence>